<evidence type="ECO:0000313" key="1">
    <source>
        <dbReference type="EMBL" id="CAD7440087.1"/>
    </source>
</evidence>
<dbReference type="AlphaFoldDB" id="A0A7R9HZT3"/>
<proteinExistence type="predicted"/>
<protein>
    <submittedName>
        <fullName evidence="1">Uncharacterized protein</fullName>
    </submittedName>
</protein>
<accession>A0A7R9HZT3</accession>
<gene>
    <name evidence="1" type="ORF">TBIB3V08_LOCUS2614</name>
</gene>
<name>A0A7R9HZT3_9NEOP</name>
<dbReference type="EMBL" id="OD564873">
    <property type="protein sequence ID" value="CAD7440087.1"/>
    <property type="molecule type" value="Genomic_DNA"/>
</dbReference>
<reference evidence="1" key="1">
    <citation type="submission" date="2020-11" db="EMBL/GenBank/DDBJ databases">
        <authorList>
            <person name="Tran Van P."/>
        </authorList>
    </citation>
    <scope>NUCLEOTIDE SEQUENCE</scope>
</reference>
<sequence>MSYAVRLTIYRIDVDREVKDLLDGSAVYKMEDSTTKLDQSSVRKGRISLAQYLAATTVSVSSFATG</sequence>
<organism evidence="1">
    <name type="scientific">Timema bartmani</name>
    <dbReference type="NCBI Taxonomy" id="61472"/>
    <lineage>
        <taxon>Eukaryota</taxon>
        <taxon>Metazoa</taxon>
        <taxon>Ecdysozoa</taxon>
        <taxon>Arthropoda</taxon>
        <taxon>Hexapoda</taxon>
        <taxon>Insecta</taxon>
        <taxon>Pterygota</taxon>
        <taxon>Neoptera</taxon>
        <taxon>Polyneoptera</taxon>
        <taxon>Phasmatodea</taxon>
        <taxon>Timematodea</taxon>
        <taxon>Timematoidea</taxon>
        <taxon>Timematidae</taxon>
        <taxon>Timema</taxon>
    </lineage>
</organism>